<keyword evidence="1" id="KW-0808">Transferase</keyword>
<dbReference type="EMBL" id="JBHTHM010001064">
    <property type="protein sequence ID" value="MFD0785931.1"/>
    <property type="molecule type" value="Genomic_DNA"/>
</dbReference>
<feature type="non-terminal residue" evidence="1">
    <location>
        <position position="1"/>
    </location>
</feature>
<name>A0ABW3A5T8_9ACTN</name>
<proteinExistence type="predicted"/>
<dbReference type="Proteomes" id="UP001597053">
    <property type="component" value="Unassembled WGS sequence"/>
</dbReference>
<evidence type="ECO:0000313" key="1">
    <source>
        <dbReference type="EMBL" id="MFD0785931.1"/>
    </source>
</evidence>
<organism evidence="1 2">
    <name type="scientific">Micromonospora azadirachtae</name>
    <dbReference type="NCBI Taxonomy" id="1970735"/>
    <lineage>
        <taxon>Bacteria</taxon>
        <taxon>Bacillati</taxon>
        <taxon>Actinomycetota</taxon>
        <taxon>Actinomycetes</taxon>
        <taxon>Micromonosporales</taxon>
        <taxon>Micromonosporaceae</taxon>
        <taxon>Micromonospora</taxon>
    </lineage>
</organism>
<keyword evidence="2" id="KW-1185">Reference proteome</keyword>
<keyword evidence="1" id="KW-0012">Acyltransferase</keyword>
<gene>
    <name evidence="1" type="ORF">ACFQZ8_18660</name>
</gene>
<evidence type="ECO:0000313" key="2">
    <source>
        <dbReference type="Proteomes" id="UP001597053"/>
    </source>
</evidence>
<sequence>CHGAAVAADVASGIALAAHLWRHRATDQMAALLAGHAWKGHDHIIDTEVTTP</sequence>
<comment type="caution">
    <text evidence="1">The sequence shown here is derived from an EMBL/GenBank/DDBJ whole genome shotgun (WGS) entry which is preliminary data.</text>
</comment>
<protein>
    <submittedName>
        <fullName evidence="1">Phosphate acyltransferase PlsX</fullName>
    </submittedName>
</protein>
<accession>A0ABW3A5T8</accession>
<reference evidence="2" key="1">
    <citation type="journal article" date="2019" name="Int. J. Syst. Evol. Microbiol.">
        <title>The Global Catalogue of Microorganisms (GCM) 10K type strain sequencing project: providing services to taxonomists for standard genome sequencing and annotation.</title>
        <authorList>
            <consortium name="The Broad Institute Genomics Platform"/>
            <consortium name="The Broad Institute Genome Sequencing Center for Infectious Disease"/>
            <person name="Wu L."/>
            <person name="Ma J."/>
        </authorList>
    </citation>
    <scope>NUCLEOTIDE SEQUENCE [LARGE SCALE GENOMIC DNA]</scope>
    <source>
        <strain evidence="2">JCM 32148</strain>
    </source>
</reference>
<dbReference type="GO" id="GO:0016746">
    <property type="term" value="F:acyltransferase activity"/>
    <property type="evidence" value="ECO:0007669"/>
    <property type="project" value="UniProtKB-KW"/>
</dbReference>